<accession>A0ABD1Z055</accession>
<keyword evidence="7" id="KW-1185">Reference proteome</keyword>
<dbReference type="EMBL" id="JBHFFA010000003">
    <property type="protein sequence ID" value="KAL2636408.1"/>
    <property type="molecule type" value="Genomic_DNA"/>
</dbReference>
<keyword evidence="4" id="KW-0732">Signal</keyword>
<dbReference type="PRINTS" id="PR00421">
    <property type="entry name" value="THIOREDOXIN"/>
</dbReference>
<feature type="signal peptide" evidence="4">
    <location>
        <begin position="1"/>
        <end position="21"/>
    </location>
</feature>
<dbReference type="CDD" id="cd02947">
    <property type="entry name" value="TRX_family"/>
    <property type="match status" value="1"/>
</dbReference>
<protein>
    <recommendedName>
        <fullName evidence="5">Thioredoxin domain-containing protein</fullName>
    </recommendedName>
</protein>
<dbReference type="PROSITE" id="PS00194">
    <property type="entry name" value="THIOREDOXIN_1"/>
    <property type="match status" value="1"/>
</dbReference>
<keyword evidence="2" id="KW-0676">Redox-active center</keyword>
<comment type="caution">
    <text evidence="6">The sequence shown here is derived from an EMBL/GenBank/DDBJ whole genome shotgun (WGS) entry which is preliminary data.</text>
</comment>
<dbReference type="Gene3D" id="3.40.30.10">
    <property type="entry name" value="Glutaredoxin"/>
    <property type="match status" value="1"/>
</dbReference>
<evidence type="ECO:0000256" key="3">
    <source>
        <dbReference type="ARBA" id="ARBA00038337"/>
    </source>
</evidence>
<feature type="domain" description="Thioredoxin" evidence="5">
    <location>
        <begin position="29"/>
        <end position="143"/>
    </location>
</feature>
<dbReference type="AlphaFoldDB" id="A0ABD1Z055"/>
<reference evidence="6 7" key="1">
    <citation type="submission" date="2024-09" db="EMBL/GenBank/DDBJ databases">
        <title>Chromosome-scale assembly of Riccia fluitans.</title>
        <authorList>
            <person name="Paukszto L."/>
            <person name="Sawicki J."/>
            <person name="Karawczyk K."/>
            <person name="Piernik-Szablinska J."/>
            <person name="Szczecinska M."/>
            <person name="Mazdziarz M."/>
        </authorList>
    </citation>
    <scope>NUCLEOTIDE SEQUENCE [LARGE SCALE GENOMIC DNA]</scope>
    <source>
        <strain evidence="6">Rf_01</strain>
        <tissue evidence="6">Aerial parts of the thallus</tissue>
    </source>
</reference>
<evidence type="ECO:0000256" key="4">
    <source>
        <dbReference type="SAM" id="SignalP"/>
    </source>
</evidence>
<evidence type="ECO:0000313" key="7">
    <source>
        <dbReference type="Proteomes" id="UP001605036"/>
    </source>
</evidence>
<dbReference type="SUPFAM" id="SSF52833">
    <property type="entry name" value="Thioredoxin-like"/>
    <property type="match status" value="1"/>
</dbReference>
<sequence>MLEFFLLVLLLVFVFRFFAAALRQQGQPPAMGDHGRVIEVQSVKEFEDKLEEAQKNNQLIVVDFTAVWCGPCRSISPAFVELSKRHTSLIFLKVDVDKLQEIALKWDVQAMPTFIFFKDKKLVHKIVGANKDELEKKTLFFANTPQ</sequence>
<name>A0ABD1Z055_9MARC</name>
<feature type="chain" id="PRO_5044837175" description="Thioredoxin domain-containing protein" evidence="4">
    <location>
        <begin position="22"/>
        <end position="146"/>
    </location>
</feature>
<proteinExistence type="inferred from homology"/>
<evidence type="ECO:0000313" key="6">
    <source>
        <dbReference type="EMBL" id="KAL2636408.1"/>
    </source>
</evidence>
<evidence type="ECO:0000259" key="5">
    <source>
        <dbReference type="PROSITE" id="PS51352"/>
    </source>
</evidence>
<dbReference type="InterPro" id="IPR036249">
    <property type="entry name" value="Thioredoxin-like_sf"/>
</dbReference>
<gene>
    <name evidence="6" type="ORF">R1flu_007887</name>
</gene>
<dbReference type="InterPro" id="IPR017937">
    <property type="entry name" value="Thioredoxin_CS"/>
</dbReference>
<dbReference type="PANTHER" id="PTHR46115">
    <property type="entry name" value="THIOREDOXIN-LIKE PROTEIN 1"/>
    <property type="match status" value="1"/>
</dbReference>
<comment type="similarity">
    <text evidence="3">Belongs to the thioredoxin family. Plant F-type subfamily.</text>
</comment>
<keyword evidence="1" id="KW-1015">Disulfide bond</keyword>
<dbReference type="Proteomes" id="UP001605036">
    <property type="component" value="Unassembled WGS sequence"/>
</dbReference>
<organism evidence="6 7">
    <name type="scientific">Riccia fluitans</name>
    <dbReference type="NCBI Taxonomy" id="41844"/>
    <lineage>
        <taxon>Eukaryota</taxon>
        <taxon>Viridiplantae</taxon>
        <taxon>Streptophyta</taxon>
        <taxon>Embryophyta</taxon>
        <taxon>Marchantiophyta</taxon>
        <taxon>Marchantiopsida</taxon>
        <taxon>Marchantiidae</taxon>
        <taxon>Marchantiales</taxon>
        <taxon>Ricciaceae</taxon>
        <taxon>Riccia</taxon>
    </lineage>
</organism>
<dbReference type="FunFam" id="3.40.30.10:FF:000245">
    <property type="entry name" value="Thioredoxin"/>
    <property type="match status" value="1"/>
</dbReference>
<dbReference type="InterPro" id="IPR013766">
    <property type="entry name" value="Thioredoxin_domain"/>
</dbReference>
<dbReference type="PROSITE" id="PS51352">
    <property type="entry name" value="THIOREDOXIN_2"/>
    <property type="match status" value="1"/>
</dbReference>
<dbReference type="Pfam" id="PF00085">
    <property type="entry name" value="Thioredoxin"/>
    <property type="match status" value="1"/>
</dbReference>
<evidence type="ECO:0000256" key="2">
    <source>
        <dbReference type="ARBA" id="ARBA00023284"/>
    </source>
</evidence>
<evidence type="ECO:0000256" key="1">
    <source>
        <dbReference type="ARBA" id="ARBA00023157"/>
    </source>
</evidence>